<reference evidence="3 4" key="1">
    <citation type="submission" date="2023-07" db="EMBL/GenBank/DDBJ databases">
        <title>Genomic Encyclopedia of Type Strains, Phase IV (KMG-IV): sequencing the most valuable type-strain genomes for metagenomic binning, comparative biology and taxonomic classification.</title>
        <authorList>
            <person name="Goeker M."/>
        </authorList>
    </citation>
    <scope>NUCLEOTIDE SEQUENCE [LARGE SCALE GENOMIC DNA]</scope>
    <source>
        <strain evidence="3 4">DSM 22170</strain>
    </source>
</reference>
<dbReference type="PRINTS" id="PR00080">
    <property type="entry name" value="SDRFAMILY"/>
</dbReference>
<accession>A0ABU1J461</accession>
<dbReference type="PROSITE" id="PS00061">
    <property type="entry name" value="ADH_SHORT"/>
    <property type="match status" value="1"/>
</dbReference>
<dbReference type="GO" id="GO:0004316">
    <property type="term" value="F:3-oxoacyl-[acyl-carrier-protein] reductase (NADPH) activity"/>
    <property type="evidence" value="ECO:0007669"/>
    <property type="project" value="UniProtKB-EC"/>
</dbReference>
<dbReference type="PRINTS" id="PR00081">
    <property type="entry name" value="GDHRDH"/>
</dbReference>
<dbReference type="EC" id="1.1.1.100" evidence="3"/>
<organism evidence="3 4">
    <name type="scientific">Paenibacillus hunanensis</name>
    <dbReference type="NCBI Taxonomy" id="539262"/>
    <lineage>
        <taxon>Bacteria</taxon>
        <taxon>Bacillati</taxon>
        <taxon>Bacillota</taxon>
        <taxon>Bacilli</taxon>
        <taxon>Bacillales</taxon>
        <taxon>Paenibacillaceae</taxon>
        <taxon>Paenibacillus</taxon>
    </lineage>
</organism>
<proteinExistence type="inferred from homology"/>
<dbReference type="InterPro" id="IPR002347">
    <property type="entry name" value="SDR_fam"/>
</dbReference>
<protein>
    <submittedName>
        <fullName evidence="3">3-oxoacyl-[acyl-carrier protein] reductase</fullName>
        <ecNumber evidence="3">1.1.1.100</ecNumber>
    </submittedName>
</protein>
<evidence type="ECO:0000313" key="4">
    <source>
        <dbReference type="Proteomes" id="UP001185028"/>
    </source>
</evidence>
<dbReference type="CDD" id="cd05233">
    <property type="entry name" value="SDR_c"/>
    <property type="match status" value="1"/>
</dbReference>
<dbReference type="Gene3D" id="3.40.50.720">
    <property type="entry name" value="NAD(P)-binding Rossmann-like Domain"/>
    <property type="match status" value="1"/>
</dbReference>
<comment type="caution">
    <text evidence="3">The sequence shown here is derived from an EMBL/GenBank/DDBJ whole genome shotgun (WGS) entry which is preliminary data.</text>
</comment>
<dbReference type="EMBL" id="JAVDQH010000025">
    <property type="protein sequence ID" value="MDR6246246.1"/>
    <property type="molecule type" value="Genomic_DNA"/>
</dbReference>
<comment type="similarity">
    <text evidence="1">Belongs to the short-chain dehydrogenases/reductases (SDR) family.</text>
</comment>
<name>A0ABU1J461_9BACL</name>
<dbReference type="RefSeq" id="WP_188778165.1">
    <property type="nucleotide sequence ID" value="NZ_BMMB01000014.1"/>
</dbReference>
<gene>
    <name evidence="3" type="ORF">JOC58_004176</name>
</gene>
<evidence type="ECO:0000256" key="2">
    <source>
        <dbReference type="ARBA" id="ARBA00023002"/>
    </source>
</evidence>
<dbReference type="SUPFAM" id="SSF51735">
    <property type="entry name" value="NAD(P)-binding Rossmann-fold domains"/>
    <property type="match status" value="1"/>
</dbReference>
<sequence length="254" mass="27870">MSHTNQDTQRKVALITGASSSRDMGTAFCRKLASTGVDIFFTYWNADVQWPDMLRQEMMGMGVRCACLEIDLAASTAASELYAEVLNQLGQPTILINNAAYSTNNDYVSLDAKSLDDHYAVNMRSTFLLCAEFARSFEKANLPYGRIINLTSGQDLAPMPGELAYAATKGAISAFTKSLSRELASLRITVNAINPGPTDSTWMNDEVREYLLPQFPMGRIGTPEDAARLVAFLASEEAEWITGQIIHSEGGFIR</sequence>
<dbReference type="PANTHER" id="PTHR48107:SF7">
    <property type="entry name" value="RE15974P"/>
    <property type="match status" value="1"/>
</dbReference>
<dbReference type="InterPro" id="IPR020904">
    <property type="entry name" value="Sc_DH/Rdtase_CS"/>
</dbReference>
<evidence type="ECO:0000256" key="1">
    <source>
        <dbReference type="ARBA" id="ARBA00006484"/>
    </source>
</evidence>
<keyword evidence="2 3" id="KW-0560">Oxidoreductase</keyword>
<evidence type="ECO:0000313" key="3">
    <source>
        <dbReference type="EMBL" id="MDR6246246.1"/>
    </source>
</evidence>
<dbReference type="InterPro" id="IPR036291">
    <property type="entry name" value="NAD(P)-bd_dom_sf"/>
</dbReference>
<keyword evidence="4" id="KW-1185">Reference proteome</keyword>
<dbReference type="PANTHER" id="PTHR48107">
    <property type="entry name" value="NADPH-DEPENDENT ALDEHYDE REDUCTASE-LIKE PROTEIN, CHLOROPLASTIC-RELATED"/>
    <property type="match status" value="1"/>
</dbReference>
<dbReference type="Pfam" id="PF13561">
    <property type="entry name" value="adh_short_C2"/>
    <property type="match status" value="1"/>
</dbReference>
<dbReference type="NCBIfam" id="NF009389">
    <property type="entry name" value="PRK12748.1"/>
    <property type="match status" value="1"/>
</dbReference>
<dbReference type="Proteomes" id="UP001185028">
    <property type="component" value="Unassembled WGS sequence"/>
</dbReference>